<feature type="compositionally biased region" description="Low complexity" evidence="1">
    <location>
        <begin position="60"/>
        <end position="69"/>
    </location>
</feature>
<dbReference type="VEuPathDB" id="FungiDB:PLEOSDRAFT_1106574"/>
<feature type="compositionally biased region" description="Polar residues" evidence="1">
    <location>
        <begin position="166"/>
        <end position="176"/>
    </location>
</feature>
<feature type="region of interest" description="Disordered" evidence="1">
    <location>
        <begin position="130"/>
        <end position="150"/>
    </location>
</feature>
<sequence length="337" mass="36988">MFKISLVYGKGSRIAAEYTACRQSLERYRYENGRLHDHIAEILSMAGIVRLNMLAKTNTTAQSTQTSTSPIEPIIRTPPLRPDVPNTTTAQPTQTSPIEPIIRTPLLRLDVPNTTTAQSTQTSPIETIIRTPPLRPDVPNTTTAQSTQTSPIETIIRTPPLRPDVPNTTTAQPTQTSPIEHIIRTPLLRLDVSNTTTAQPTRTSPIEPVIYTPPRTPESAEILAAGSTESLVGPVTPTTTRDGTPEDPFLETPLQIGLANATIPPSALTRLLQGPLSPLTPIPETKRKRVRQSDSLSPQLSPRKTRSGTILSADELTERPARRRKYCQPKAVPKRRK</sequence>
<dbReference type="EMBL" id="KL198010">
    <property type="protein sequence ID" value="KDQ25659.1"/>
    <property type="molecule type" value="Genomic_DNA"/>
</dbReference>
<dbReference type="HOGENOM" id="CLU_824175_0_0_1"/>
<proteinExistence type="predicted"/>
<dbReference type="Proteomes" id="UP000027073">
    <property type="component" value="Unassembled WGS sequence"/>
</dbReference>
<dbReference type="STRING" id="1137138.A0A067NCS5"/>
<feature type="compositionally biased region" description="Polar residues" evidence="1">
    <location>
        <begin position="85"/>
        <end position="95"/>
    </location>
</feature>
<feature type="compositionally biased region" description="Polar residues" evidence="1">
    <location>
        <begin position="139"/>
        <end position="150"/>
    </location>
</feature>
<feature type="compositionally biased region" description="Basic residues" evidence="1">
    <location>
        <begin position="321"/>
        <end position="337"/>
    </location>
</feature>
<organism evidence="2 3">
    <name type="scientific">Pleurotus ostreatus (strain PC15)</name>
    <name type="common">Oyster mushroom</name>
    <dbReference type="NCBI Taxonomy" id="1137138"/>
    <lineage>
        <taxon>Eukaryota</taxon>
        <taxon>Fungi</taxon>
        <taxon>Dikarya</taxon>
        <taxon>Basidiomycota</taxon>
        <taxon>Agaricomycotina</taxon>
        <taxon>Agaricomycetes</taxon>
        <taxon>Agaricomycetidae</taxon>
        <taxon>Agaricales</taxon>
        <taxon>Pleurotineae</taxon>
        <taxon>Pleurotaceae</taxon>
        <taxon>Pleurotus</taxon>
    </lineage>
</organism>
<dbReference type="AlphaFoldDB" id="A0A067NCS5"/>
<dbReference type="InParanoid" id="A0A067NCS5"/>
<accession>A0A067NCS5</accession>
<feature type="compositionally biased region" description="Polar residues" evidence="1">
    <location>
        <begin position="293"/>
        <end position="310"/>
    </location>
</feature>
<evidence type="ECO:0000313" key="2">
    <source>
        <dbReference type="EMBL" id="KDQ25659.1"/>
    </source>
</evidence>
<name>A0A067NCS5_PLEO1</name>
<gene>
    <name evidence="2" type="ORF">PLEOSDRAFT_1106574</name>
</gene>
<protein>
    <submittedName>
        <fullName evidence="2">Uncharacterized protein</fullName>
    </submittedName>
</protein>
<feature type="region of interest" description="Disordered" evidence="1">
    <location>
        <begin position="274"/>
        <end position="337"/>
    </location>
</feature>
<feature type="region of interest" description="Disordered" evidence="1">
    <location>
        <begin position="157"/>
        <end position="176"/>
    </location>
</feature>
<evidence type="ECO:0000256" key="1">
    <source>
        <dbReference type="SAM" id="MobiDB-lite"/>
    </source>
</evidence>
<evidence type="ECO:0000313" key="3">
    <source>
        <dbReference type="Proteomes" id="UP000027073"/>
    </source>
</evidence>
<reference evidence="3" key="1">
    <citation type="journal article" date="2014" name="Proc. Natl. Acad. Sci. U.S.A.">
        <title>Extensive sampling of basidiomycete genomes demonstrates inadequacy of the white-rot/brown-rot paradigm for wood decay fungi.</title>
        <authorList>
            <person name="Riley R."/>
            <person name="Salamov A.A."/>
            <person name="Brown D.W."/>
            <person name="Nagy L.G."/>
            <person name="Floudas D."/>
            <person name="Held B.W."/>
            <person name="Levasseur A."/>
            <person name="Lombard V."/>
            <person name="Morin E."/>
            <person name="Otillar R."/>
            <person name="Lindquist E.A."/>
            <person name="Sun H."/>
            <person name="LaButti K.M."/>
            <person name="Schmutz J."/>
            <person name="Jabbour D."/>
            <person name="Luo H."/>
            <person name="Baker S.E."/>
            <person name="Pisabarro A.G."/>
            <person name="Walton J.D."/>
            <person name="Blanchette R.A."/>
            <person name="Henrissat B."/>
            <person name="Martin F."/>
            <person name="Cullen D."/>
            <person name="Hibbett D.S."/>
            <person name="Grigoriev I.V."/>
        </authorList>
    </citation>
    <scope>NUCLEOTIDE SEQUENCE [LARGE SCALE GENOMIC DNA]</scope>
    <source>
        <strain evidence="3">PC15</strain>
    </source>
</reference>
<feature type="region of interest" description="Disordered" evidence="1">
    <location>
        <begin position="60"/>
        <end position="95"/>
    </location>
</feature>